<dbReference type="Proteomes" id="UP000250140">
    <property type="component" value="Unassembled WGS sequence"/>
</dbReference>
<evidence type="ECO:0000313" key="3">
    <source>
        <dbReference type="Proteomes" id="UP000250140"/>
    </source>
</evidence>
<proteinExistence type="predicted"/>
<evidence type="ECO:0000256" key="1">
    <source>
        <dbReference type="SAM" id="Phobius"/>
    </source>
</evidence>
<keyword evidence="1" id="KW-1133">Transmembrane helix</keyword>
<accession>A0A8E2F8I9</accession>
<gene>
    <name evidence="2" type="ORF">AOQ84DRAFT_419352</name>
</gene>
<keyword evidence="1" id="KW-0812">Transmembrane</keyword>
<dbReference type="AlphaFoldDB" id="A0A8E2F8I9"/>
<keyword evidence="3" id="KW-1185">Reference proteome</keyword>
<feature type="transmembrane region" description="Helical" evidence="1">
    <location>
        <begin position="324"/>
        <end position="356"/>
    </location>
</feature>
<sequence length="367" mass="42439">MPRTTTSDRTKISERLLGKADEFPAYFELYESLVAHGSAHIIQIDQPRESDSASHDDILWIVELLKGNPRVTWAELNSQVHEQNLSSITTSGINKAVNIAVQAMIMVDCAARDRHSTTYEVDSYRPISWEPSEPFLDFVQRAFPRDSEGDRRRIKQALRNRYILKAWKLKKRLGVTFRMTDNLMEHLLYDSHNQVLYLFHQTAFLKAHLKRSSAHLAMECSLEESLKLGTVPPQLLVETLHSLQAVLFPILDDKSADILVRLTKKMGFDDDCNQYDGYMRFKEPPEDFTYHYWGGRLARLEELVIRREPRNKLERWFRWYTTDVNALAIALLALAISIVVGLIGIVISSIQLWIAWEAWRYPVAPPV</sequence>
<organism evidence="2 3">
    <name type="scientific">Glonium stellatum</name>
    <dbReference type="NCBI Taxonomy" id="574774"/>
    <lineage>
        <taxon>Eukaryota</taxon>
        <taxon>Fungi</taxon>
        <taxon>Dikarya</taxon>
        <taxon>Ascomycota</taxon>
        <taxon>Pezizomycotina</taxon>
        <taxon>Dothideomycetes</taxon>
        <taxon>Pleosporomycetidae</taxon>
        <taxon>Gloniales</taxon>
        <taxon>Gloniaceae</taxon>
        <taxon>Glonium</taxon>
    </lineage>
</organism>
<evidence type="ECO:0000313" key="2">
    <source>
        <dbReference type="EMBL" id="OCL12556.1"/>
    </source>
</evidence>
<dbReference type="EMBL" id="KV748862">
    <property type="protein sequence ID" value="OCL12556.1"/>
    <property type="molecule type" value="Genomic_DNA"/>
</dbReference>
<name>A0A8E2F8I9_9PEZI</name>
<keyword evidence="1" id="KW-0472">Membrane</keyword>
<protein>
    <submittedName>
        <fullName evidence="2">Uncharacterized protein</fullName>
    </submittedName>
</protein>
<dbReference type="OrthoDB" id="5428890at2759"/>
<reference evidence="2 3" key="1">
    <citation type="journal article" date="2016" name="Nat. Commun.">
        <title>Ectomycorrhizal ecology is imprinted in the genome of the dominant symbiotic fungus Cenococcum geophilum.</title>
        <authorList>
            <consortium name="DOE Joint Genome Institute"/>
            <person name="Peter M."/>
            <person name="Kohler A."/>
            <person name="Ohm R.A."/>
            <person name="Kuo A."/>
            <person name="Krutzmann J."/>
            <person name="Morin E."/>
            <person name="Arend M."/>
            <person name="Barry K.W."/>
            <person name="Binder M."/>
            <person name="Choi C."/>
            <person name="Clum A."/>
            <person name="Copeland A."/>
            <person name="Grisel N."/>
            <person name="Haridas S."/>
            <person name="Kipfer T."/>
            <person name="LaButti K."/>
            <person name="Lindquist E."/>
            <person name="Lipzen A."/>
            <person name="Maire R."/>
            <person name="Meier B."/>
            <person name="Mihaltcheva S."/>
            <person name="Molinier V."/>
            <person name="Murat C."/>
            <person name="Poggeler S."/>
            <person name="Quandt C.A."/>
            <person name="Sperisen C."/>
            <person name="Tritt A."/>
            <person name="Tisserant E."/>
            <person name="Crous P.W."/>
            <person name="Henrissat B."/>
            <person name="Nehls U."/>
            <person name="Egli S."/>
            <person name="Spatafora J.W."/>
            <person name="Grigoriev I.V."/>
            <person name="Martin F.M."/>
        </authorList>
    </citation>
    <scope>NUCLEOTIDE SEQUENCE [LARGE SCALE GENOMIC DNA]</scope>
    <source>
        <strain evidence="2 3">CBS 207.34</strain>
    </source>
</reference>